<comment type="similarity">
    <text evidence="2">Belongs to the OXR1 family.</text>
</comment>
<evidence type="ECO:0000256" key="3">
    <source>
        <dbReference type="ARBA" id="ARBA00023128"/>
    </source>
</evidence>
<feature type="region of interest" description="Disordered" evidence="5">
    <location>
        <begin position="310"/>
        <end position="329"/>
    </location>
</feature>
<dbReference type="GO" id="GO:0006979">
    <property type="term" value="P:response to oxidative stress"/>
    <property type="evidence" value="ECO:0007669"/>
    <property type="project" value="TreeGrafter"/>
</dbReference>
<keyword evidence="3" id="KW-0496">Mitochondrion</keyword>
<name>A0A183A8Y3_9TREM</name>
<reference evidence="7 8" key="2">
    <citation type="submission" date="2018-11" db="EMBL/GenBank/DDBJ databases">
        <authorList>
            <consortium name="Pathogen Informatics"/>
        </authorList>
    </citation>
    <scope>NUCLEOTIDE SEQUENCE [LARGE SCALE GENOMIC DNA]</scope>
    <source>
        <strain evidence="7 8">Egypt</strain>
    </source>
</reference>
<protein>
    <recommendedName>
        <fullName evidence="4">Oxidation resistance protein 1</fullName>
    </recommendedName>
</protein>
<dbReference type="WBParaSite" id="ECPE_0000342101-mRNA-1">
    <property type="protein sequence ID" value="ECPE_0000342101-mRNA-1"/>
    <property type="gene ID" value="ECPE_0000342101"/>
</dbReference>
<organism evidence="9">
    <name type="scientific">Echinostoma caproni</name>
    <dbReference type="NCBI Taxonomy" id="27848"/>
    <lineage>
        <taxon>Eukaryota</taxon>
        <taxon>Metazoa</taxon>
        <taxon>Spiralia</taxon>
        <taxon>Lophotrochozoa</taxon>
        <taxon>Platyhelminthes</taxon>
        <taxon>Trematoda</taxon>
        <taxon>Digenea</taxon>
        <taxon>Plagiorchiida</taxon>
        <taxon>Echinostomata</taxon>
        <taxon>Echinostomatoidea</taxon>
        <taxon>Echinostomatidae</taxon>
        <taxon>Echinostoma</taxon>
    </lineage>
</organism>
<accession>A0A183A8Y3</accession>
<dbReference type="OrthoDB" id="26679at2759"/>
<feature type="region of interest" description="Disordered" evidence="5">
    <location>
        <begin position="621"/>
        <end position="675"/>
    </location>
</feature>
<evidence type="ECO:0000313" key="7">
    <source>
        <dbReference type="EMBL" id="VDP69458.1"/>
    </source>
</evidence>
<feature type="compositionally biased region" description="Polar residues" evidence="5">
    <location>
        <begin position="312"/>
        <end position="329"/>
    </location>
</feature>
<evidence type="ECO:0000256" key="5">
    <source>
        <dbReference type="SAM" id="MobiDB-lite"/>
    </source>
</evidence>
<dbReference type="SMART" id="SM00584">
    <property type="entry name" value="TLDc"/>
    <property type="match status" value="1"/>
</dbReference>
<evidence type="ECO:0000256" key="1">
    <source>
        <dbReference type="ARBA" id="ARBA00004173"/>
    </source>
</evidence>
<dbReference type="AlphaFoldDB" id="A0A183A8Y3"/>
<keyword evidence="8" id="KW-1185">Reference proteome</keyword>
<evidence type="ECO:0000259" key="6">
    <source>
        <dbReference type="PROSITE" id="PS51886"/>
    </source>
</evidence>
<evidence type="ECO:0000256" key="2">
    <source>
        <dbReference type="ARBA" id="ARBA00009540"/>
    </source>
</evidence>
<dbReference type="GO" id="GO:0005634">
    <property type="term" value="C:nucleus"/>
    <property type="evidence" value="ECO:0007669"/>
    <property type="project" value="TreeGrafter"/>
</dbReference>
<dbReference type="PANTHER" id="PTHR23354:SF62">
    <property type="entry name" value="MUSTARD, ISOFORM V"/>
    <property type="match status" value="1"/>
</dbReference>
<evidence type="ECO:0000313" key="9">
    <source>
        <dbReference type="WBParaSite" id="ECPE_0000342101-mRNA-1"/>
    </source>
</evidence>
<gene>
    <name evidence="7" type="ORF">ECPE_LOCUS3418</name>
</gene>
<dbReference type="EMBL" id="UZAN01040379">
    <property type="protein sequence ID" value="VDP69458.1"/>
    <property type="molecule type" value="Genomic_DNA"/>
</dbReference>
<sequence>MSGLEEDLMEENDPLAAQYLKLEVEYIYSLQSAVPGLLLITTDSLMFTPNGGEHVDDDQLHLLLPLSQLRSIAAYADHSVMYFTKRDPQYKSKLRRHQTDLDIGRPTAPNPIKMKTEKSEPALLLGEKAEDPHSMISSMANTENPPAGQTATPTNTPTVPTTRVDDSLTVSTHSVTFSDHLLPSPVLSQKSKSTEFTLSNDCLTRPGKPAYSLRDSEQPGICILTILILQTFICIDIDSVVYLCVLAHTNGAVRKRHPYWFTIQSMEYWFRIPEQISEILFDFLLICDFCQDCVTEPIIQSPLSKNEVVGDETSTTAEPSMRGSKTTPENLCRGATCTTSSTVNKPVGFVIVPNTFDWVLPRIGSIDECSKLMLRRSQRRKRRTNSCREPVQLQTDNKAEAHSMAGLNSNSFHESEQIDSGETRGIQAAVSVPSLEEEKAALQILKQESVRWELVNASELESEQRNAKRREFIEHCLQSVTPESLPLPRSTEQSAILDPGKVRDLMRNLPPEAEGLDWHLTYSSALHGFSLRTLYHRCATLYADETTEHVSLASTSPSLAISPSGTTPFSSNQPCLLVIRTAQSETFGAMLNTHPYASSGRFYGNGSCYVFRWSPDTCKSRRRTKRRQSSCPQPLTGTESPTDPSLRADPSECNSSPSKMRPISPTCLSEPRDSLQSTSSLSDAYSSAFIEQGEEVTEDFARLFYLDESEMNEIGEEQDAQKMRFQKYTWSGKNAFFISGENESLSIGCSQGHAAIHLDDVLLHGRTDPCDTFDNEPLCATGDFLVSNLEIWSFQ</sequence>
<evidence type="ECO:0000313" key="8">
    <source>
        <dbReference type="Proteomes" id="UP000272942"/>
    </source>
</evidence>
<proteinExistence type="inferred from homology"/>
<comment type="subcellular location">
    <subcellularLocation>
        <location evidence="1">Mitochondrion</location>
    </subcellularLocation>
</comment>
<dbReference type="GO" id="GO:0005739">
    <property type="term" value="C:mitochondrion"/>
    <property type="evidence" value="ECO:0007669"/>
    <property type="project" value="UniProtKB-SubCell"/>
</dbReference>
<feature type="compositionally biased region" description="Polar residues" evidence="5">
    <location>
        <begin position="632"/>
        <end position="643"/>
    </location>
</feature>
<reference evidence="9" key="1">
    <citation type="submission" date="2016-06" db="UniProtKB">
        <authorList>
            <consortium name="WormBaseParasite"/>
        </authorList>
    </citation>
    <scope>IDENTIFICATION</scope>
</reference>
<dbReference type="InterPro" id="IPR006571">
    <property type="entry name" value="TLDc_dom"/>
</dbReference>
<dbReference type="Pfam" id="PF07534">
    <property type="entry name" value="TLD"/>
    <property type="match status" value="3"/>
</dbReference>
<dbReference type="Proteomes" id="UP000272942">
    <property type="component" value="Unassembled WGS sequence"/>
</dbReference>
<evidence type="ECO:0000256" key="4">
    <source>
        <dbReference type="ARBA" id="ARBA00040604"/>
    </source>
</evidence>
<feature type="domain" description="TLDc" evidence="6">
    <location>
        <begin position="495"/>
        <end position="795"/>
    </location>
</feature>
<dbReference type="PROSITE" id="PS51886">
    <property type="entry name" value="TLDC"/>
    <property type="match status" value="1"/>
</dbReference>
<dbReference type="PANTHER" id="PTHR23354">
    <property type="entry name" value="NUCLEOLAR PROTEIN 7/ESTROGEN RECEPTOR COACTIVATOR-RELATED"/>
    <property type="match status" value="1"/>
</dbReference>